<evidence type="ECO:0000313" key="3">
    <source>
        <dbReference type="Proteomes" id="UP001597302"/>
    </source>
</evidence>
<dbReference type="SUPFAM" id="SSF53756">
    <property type="entry name" value="UDP-Glycosyltransferase/glycogen phosphorylase"/>
    <property type="match status" value="1"/>
</dbReference>
<protein>
    <submittedName>
        <fullName evidence="2">Glycosyltransferase</fullName>
    </submittedName>
</protein>
<proteinExistence type="predicted"/>
<dbReference type="Pfam" id="PF04101">
    <property type="entry name" value="Glyco_tran_28_C"/>
    <property type="match status" value="1"/>
</dbReference>
<dbReference type="RefSeq" id="WP_131572726.1">
    <property type="nucleotide sequence ID" value="NZ_CBCSAJ010000014.1"/>
</dbReference>
<name>A0ABW4DZV5_9RHOB</name>
<evidence type="ECO:0000313" key="2">
    <source>
        <dbReference type="EMBL" id="MFD1482431.1"/>
    </source>
</evidence>
<comment type="caution">
    <text evidence="2">The sequence shown here is derived from an EMBL/GenBank/DDBJ whole genome shotgun (WGS) entry which is preliminary data.</text>
</comment>
<dbReference type="PANTHER" id="PTHR21015">
    <property type="entry name" value="UDP-N-ACETYLGLUCOSAMINE--N-ACETYLMURAMYL-(PENTAPEPTIDE) PYROPHOSPHORYL-UNDECAPRENOL N-ACETYLGLUCOSAMINE TRANSFERASE 1"/>
    <property type="match status" value="1"/>
</dbReference>
<dbReference type="Gene3D" id="3.40.50.2000">
    <property type="entry name" value="Glycogen Phosphorylase B"/>
    <property type="match status" value="1"/>
</dbReference>
<gene>
    <name evidence="2" type="ORF">ACFQ5P_14135</name>
</gene>
<reference evidence="3" key="1">
    <citation type="journal article" date="2019" name="Int. J. Syst. Evol. Microbiol.">
        <title>The Global Catalogue of Microorganisms (GCM) 10K type strain sequencing project: providing services to taxonomists for standard genome sequencing and annotation.</title>
        <authorList>
            <consortium name="The Broad Institute Genomics Platform"/>
            <consortium name="The Broad Institute Genome Sequencing Center for Infectious Disease"/>
            <person name="Wu L."/>
            <person name="Ma J."/>
        </authorList>
    </citation>
    <scope>NUCLEOTIDE SEQUENCE [LARGE SCALE GENOMIC DNA]</scope>
    <source>
        <strain evidence="3">CCM 8875</strain>
    </source>
</reference>
<feature type="domain" description="Glycosyl transferase family 28 C-terminal" evidence="1">
    <location>
        <begin position="251"/>
        <end position="321"/>
    </location>
</feature>
<dbReference type="EMBL" id="JBHTOQ010000028">
    <property type="protein sequence ID" value="MFD1482431.1"/>
    <property type="molecule type" value="Genomic_DNA"/>
</dbReference>
<dbReference type="PANTHER" id="PTHR21015:SF22">
    <property type="entry name" value="GLYCOSYLTRANSFERASE"/>
    <property type="match status" value="1"/>
</dbReference>
<organism evidence="2 3">
    <name type="scientific">Paracoccus nototheniae</name>
    <dbReference type="NCBI Taxonomy" id="2489002"/>
    <lineage>
        <taxon>Bacteria</taxon>
        <taxon>Pseudomonadati</taxon>
        <taxon>Pseudomonadota</taxon>
        <taxon>Alphaproteobacteria</taxon>
        <taxon>Rhodobacterales</taxon>
        <taxon>Paracoccaceae</taxon>
        <taxon>Paracoccus</taxon>
    </lineage>
</organism>
<keyword evidence="3" id="KW-1185">Reference proteome</keyword>
<sequence length="384" mass="40847">MRDLPALRQPFGYFVHHQGRGHAERCAAIVNALPPDRPVTIFSARDDIFGALPGHVRIIRIPSLFERGGAERDMDQIDTPETLHCAPLGWPGIRQAMGTIAAWFAAADPALMICDVSAEIAQLARICSVPHVKILQHGARGDAGHRAAYAGAVGLLAPFAAELAQPDWQDLLPKIHFAPGLGVTAGVLPDRRAARVALGLDPDRPVALVLSGAGGTGFSQAPLGVAARAFPGWTWLTIGTLQQEWHATEGRNLICKGWVDDPETHIAAADLVVSSTGNTTCAQVMTAGRPWIVVPEWRYFDEQRLKAEALQRAGAALHLPHLPSSAESWRAAVAAAVADHDPARQARLTGSDPAAGTARWLEALSDDLWGAAPIPLHSPLGAHA</sequence>
<dbReference type="InterPro" id="IPR007235">
    <property type="entry name" value="Glyco_trans_28_C"/>
</dbReference>
<accession>A0ABW4DZV5</accession>
<dbReference type="Proteomes" id="UP001597302">
    <property type="component" value="Unassembled WGS sequence"/>
</dbReference>
<evidence type="ECO:0000259" key="1">
    <source>
        <dbReference type="Pfam" id="PF04101"/>
    </source>
</evidence>